<keyword evidence="14" id="KW-0175">Coiled coil</keyword>
<keyword evidence="8" id="KW-0677">Repeat</keyword>
<dbReference type="InterPro" id="IPR036723">
    <property type="entry name" value="Alpha-catenin/vinculin-like_sf"/>
</dbReference>
<dbReference type="SUPFAM" id="SSF47220">
    <property type="entry name" value="alpha-catenin/vinculin-like"/>
    <property type="match status" value="6"/>
</dbReference>
<dbReference type="PROSITE" id="PS00664">
    <property type="entry name" value="VINCULIN_2"/>
    <property type="match status" value="2"/>
</dbReference>
<proteinExistence type="inferred from homology"/>
<evidence type="ECO:0000256" key="8">
    <source>
        <dbReference type="ARBA" id="ARBA00022737"/>
    </source>
</evidence>
<keyword evidence="6" id="KW-1003">Cell membrane</keyword>
<dbReference type="InterPro" id="IPR017997">
    <property type="entry name" value="Vinculin"/>
</dbReference>
<feature type="compositionally biased region" description="Pro residues" evidence="15">
    <location>
        <begin position="856"/>
        <end position="877"/>
    </location>
</feature>
<dbReference type="InterPro" id="IPR006077">
    <property type="entry name" value="Vinculin/catenin"/>
</dbReference>
<organism evidence="18">
    <name type="scientific">Haemonchus placei</name>
    <name type="common">Barber's pole worm</name>
    <dbReference type="NCBI Taxonomy" id="6290"/>
    <lineage>
        <taxon>Eukaryota</taxon>
        <taxon>Metazoa</taxon>
        <taxon>Ecdysozoa</taxon>
        <taxon>Nematoda</taxon>
        <taxon>Chromadorea</taxon>
        <taxon>Rhabditida</taxon>
        <taxon>Rhabditina</taxon>
        <taxon>Rhabditomorpha</taxon>
        <taxon>Strongyloidea</taxon>
        <taxon>Trichostrongylidae</taxon>
        <taxon>Haemonchus</taxon>
    </lineage>
</organism>
<reference evidence="16 17" key="2">
    <citation type="submission" date="2018-11" db="EMBL/GenBank/DDBJ databases">
        <authorList>
            <consortium name="Pathogen Informatics"/>
        </authorList>
    </citation>
    <scope>NUCLEOTIDE SEQUENCE [LARGE SCALE GENOMIC DNA]</scope>
    <source>
        <strain evidence="16 17">MHpl1</strain>
    </source>
</reference>
<evidence type="ECO:0000256" key="14">
    <source>
        <dbReference type="SAM" id="Coils"/>
    </source>
</evidence>
<evidence type="ECO:0000256" key="6">
    <source>
        <dbReference type="ARBA" id="ARBA00022475"/>
    </source>
</evidence>
<dbReference type="STRING" id="6290.A0A158QKK1"/>
<dbReference type="Proteomes" id="UP000268014">
    <property type="component" value="Unassembled WGS sequence"/>
</dbReference>
<dbReference type="GO" id="GO:0005912">
    <property type="term" value="C:adherens junction"/>
    <property type="evidence" value="ECO:0007669"/>
    <property type="project" value="UniProtKB-SubCell"/>
</dbReference>
<dbReference type="GO" id="GO:0005198">
    <property type="term" value="F:structural molecule activity"/>
    <property type="evidence" value="ECO:0007669"/>
    <property type="project" value="InterPro"/>
</dbReference>
<dbReference type="PRINTS" id="PR00806">
    <property type="entry name" value="VINCULIN"/>
</dbReference>
<evidence type="ECO:0000256" key="3">
    <source>
        <dbReference type="ARBA" id="ARBA00004536"/>
    </source>
</evidence>
<comment type="similarity">
    <text evidence="4">Belongs to the vinculin/alpha-catenin family.</text>
</comment>
<evidence type="ECO:0000256" key="10">
    <source>
        <dbReference type="ARBA" id="ARBA00022949"/>
    </source>
</evidence>
<evidence type="ECO:0000256" key="12">
    <source>
        <dbReference type="ARBA" id="ARBA00023203"/>
    </source>
</evidence>
<dbReference type="AlphaFoldDB" id="A0A158QKK1"/>
<sequence length="1080" mass="120040">MKRAPWRTDRKFKSTFRRLLHYVLAVAGRNAGEDAEPISARSLSRASSRRSIPEFIYPDTIQQRVTDEDCPVCQIMLPKGRSGCVRVVVVSRLVILHEEAEDGNAMPDLTRPVGAVSRAVDNLIKVGYDTCHSSDDQILQQDMPPALQRVETSSRLLEDACHMLKGDPFSVPARKKLIDGARGILQGTSALLLCFDESEVRKIVRGCRKVLDYLAVAEVIESIDDLAQFVKDITPWLSRVSSDVSNRQAELTHQVHRDILCRCLDQIRTLSPILICAMKIFIQIGQDQQRGQSEAAENRNYLAARMTDEMHEIIRVLQLTTYDEDEWDADNVTVMRKAMSAAKSLLTAALDWLGDPRARPGAVGEKAIRRILDYAERIGARALPEDSYAIKRSISEIASLTDAICELRNLGRYDNEGLAVSCAQKLKELVGTKHSSGILPDALLNANRFGGANPAHTAGGRLEQALRWLDNPGVDDGGLGLRAMKMMTDDARRLADRLNPQDRGHLLGLCSDIDRLANQLADLERRGLGNTPEANAIRQQLKDKLRELSDFMRRVLTDRVVEDFADITTPLKQFVEAVHAEPHAPNREGNFADKADRLRQHAGSMTNTARLVATCGPCKSKNTVEAIVDTAEKVDQMTPQLVNAGKIRLHNQTDSAEQHFENLHRQYADALHRLRSHVDDAIDTHEFVRASESAMRRYTNRCEDAITNNYPQGMVDNTSQIARLGNRVLMTAQNEADNSEEPAYCDRVNSAANQVRSAIPPMVTQAKQVAISPRDTGAANAWRNANDQLLDSVRAVGDAIAGLQNGRHSAMYQDSLSRASPYPPVQQTTQVIRTIPPQAPTPPIVHNKMIIREEIPAPPRPPPPVEISPPPRPPPPPEYDEEEETRAFWERYPLPQASHQPILSAAHSLHNELKQWSSQENDIVAAAKRMAILMARLSQLVRGEGGTKKDLIECAKAIADSSEEVTRLAVHLARLCTDLKMRMALLQMAERIPTIATQLKVCSTVKSTMFGTSMTIGPYGEQVDGSEEDIEAMEQLAHNAQNLMLAVKDTVRAAEAASIKIKTNSGLRLRWVRKPMWSNF</sequence>
<evidence type="ECO:0000313" key="16">
    <source>
        <dbReference type="EMBL" id="VDO23850.1"/>
    </source>
</evidence>
<evidence type="ECO:0000256" key="5">
    <source>
        <dbReference type="ARBA" id="ARBA00014125"/>
    </source>
</evidence>
<dbReference type="GO" id="GO:0007155">
    <property type="term" value="P:cell adhesion"/>
    <property type="evidence" value="ECO:0007669"/>
    <property type="project" value="UniProtKB-KW"/>
</dbReference>
<evidence type="ECO:0000256" key="15">
    <source>
        <dbReference type="SAM" id="MobiDB-lite"/>
    </source>
</evidence>
<comment type="subcellular location">
    <subcellularLocation>
        <location evidence="3">Cell junction</location>
        <location evidence="3">Adherens junction</location>
    </subcellularLocation>
    <subcellularLocation>
        <location evidence="2">Cell membrane</location>
        <topology evidence="2">Peripheral membrane protein</topology>
        <orientation evidence="2">Cytoplasmic side</orientation>
    </subcellularLocation>
    <subcellularLocation>
        <location evidence="1">Cytoplasm</location>
        <location evidence="1">Cytoskeleton</location>
    </subcellularLocation>
</comment>
<protein>
    <recommendedName>
        <fullName evidence="5">Vinculin</fullName>
    </recommendedName>
</protein>
<evidence type="ECO:0000256" key="9">
    <source>
        <dbReference type="ARBA" id="ARBA00022889"/>
    </source>
</evidence>
<evidence type="ECO:0000313" key="17">
    <source>
        <dbReference type="Proteomes" id="UP000268014"/>
    </source>
</evidence>
<evidence type="ECO:0000256" key="11">
    <source>
        <dbReference type="ARBA" id="ARBA00023136"/>
    </source>
</evidence>
<evidence type="ECO:0000256" key="1">
    <source>
        <dbReference type="ARBA" id="ARBA00004245"/>
    </source>
</evidence>
<dbReference type="WBParaSite" id="HPLM_0000471701-mRNA-1">
    <property type="protein sequence ID" value="HPLM_0000471701-mRNA-1"/>
    <property type="gene ID" value="HPLM_0000471701"/>
</dbReference>
<dbReference type="Gene3D" id="1.20.120.230">
    <property type="entry name" value="Alpha-catenin/vinculin-like"/>
    <property type="match status" value="4"/>
</dbReference>
<keyword evidence="12" id="KW-0009">Actin-binding</keyword>
<evidence type="ECO:0000256" key="13">
    <source>
        <dbReference type="ARBA" id="ARBA00023212"/>
    </source>
</evidence>
<dbReference type="Gene3D" id="1.20.120.810">
    <property type="entry name" value="Vinculin, Vh2 four-helix bundle"/>
    <property type="match status" value="2"/>
</dbReference>
<keyword evidence="11" id="KW-0472">Membrane</keyword>
<keyword evidence="17" id="KW-1185">Reference proteome</keyword>
<keyword evidence="10" id="KW-0965">Cell junction</keyword>
<evidence type="ECO:0000313" key="18">
    <source>
        <dbReference type="WBParaSite" id="HPLM_0000471701-mRNA-1"/>
    </source>
</evidence>
<evidence type="ECO:0000256" key="7">
    <source>
        <dbReference type="ARBA" id="ARBA00022490"/>
    </source>
</evidence>
<dbReference type="PANTHER" id="PTHR46180">
    <property type="entry name" value="VINCULIN"/>
    <property type="match status" value="1"/>
</dbReference>
<feature type="coiled-coil region" evidence="14">
    <location>
        <begin position="506"/>
        <end position="554"/>
    </location>
</feature>
<dbReference type="GO" id="GO:0005886">
    <property type="term" value="C:plasma membrane"/>
    <property type="evidence" value="ECO:0007669"/>
    <property type="project" value="UniProtKB-SubCell"/>
</dbReference>
<accession>A0A158QKK1</accession>
<dbReference type="GO" id="GO:0051015">
    <property type="term" value="F:actin filament binding"/>
    <property type="evidence" value="ECO:0007669"/>
    <property type="project" value="InterPro"/>
</dbReference>
<evidence type="ECO:0000256" key="4">
    <source>
        <dbReference type="ARBA" id="ARBA00008376"/>
    </source>
</evidence>
<evidence type="ECO:0000256" key="2">
    <source>
        <dbReference type="ARBA" id="ARBA00004413"/>
    </source>
</evidence>
<dbReference type="GO" id="GO:0015629">
    <property type="term" value="C:actin cytoskeleton"/>
    <property type="evidence" value="ECO:0007669"/>
    <property type="project" value="InterPro"/>
</dbReference>
<dbReference type="FunFam" id="1.20.120.230:FF:000010">
    <property type="entry name" value="Vinculin a"/>
    <property type="match status" value="1"/>
</dbReference>
<dbReference type="InterPro" id="IPR000633">
    <property type="entry name" value="Vinculin_CS"/>
</dbReference>
<name>A0A158QKK1_HAEPC</name>
<reference evidence="18" key="1">
    <citation type="submission" date="2016-04" db="UniProtKB">
        <authorList>
            <consortium name="WormBaseParasite"/>
        </authorList>
    </citation>
    <scope>IDENTIFICATION</scope>
</reference>
<gene>
    <name evidence="16" type="ORF">HPLM_LOCUS4709</name>
</gene>
<keyword evidence="13" id="KW-0206">Cytoskeleton</keyword>
<dbReference type="EMBL" id="UZAF01016240">
    <property type="protein sequence ID" value="VDO23850.1"/>
    <property type="molecule type" value="Genomic_DNA"/>
</dbReference>
<keyword evidence="7" id="KW-0963">Cytoplasm</keyword>
<dbReference type="OrthoDB" id="29742at2759"/>
<feature type="region of interest" description="Disordered" evidence="15">
    <location>
        <begin position="854"/>
        <end position="885"/>
    </location>
</feature>
<keyword evidence="9" id="KW-0130">Cell adhesion</keyword>
<dbReference type="OMA" id="ANNLCEL"/>
<dbReference type="Pfam" id="PF01044">
    <property type="entry name" value="Vinculin"/>
    <property type="match status" value="1"/>
</dbReference>